<evidence type="ECO:0000256" key="5">
    <source>
        <dbReference type="SAM" id="Phobius"/>
    </source>
</evidence>
<reference evidence="6" key="1">
    <citation type="journal article" date="2020" name="Microb. Genom.">
        <title>Genetic diversity of clinical and environmental Mucorales isolates obtained from an investigation of mucormycosis cases among solid organ transplant recipients.</title>
        <authorList>
            <person name="Nguyen M.H."/>
            <person name="Kaul D."/>
            <person name="Muto C."/>
            <person name="Cheng S.J."/>
            <person name="Richter R.A."/>
            <person name="Bruno V.M."/>
            <person name="Liu G."/>
            <person name="Beyhan S."/>
            <person name="Sundermann A.J."/>
            <person name="Mounaud S."/>
            <person name="Pasculle A.W."/>
            <person name="Nierman W.C."/>
            <person name="Driscoll E."/>
            <person name="Cumbie R."/>
            <person name="Clancy C.J."/>
            <person name="Dupont C.L."/>
        </authorList>
    </citation>
    <scope>NUCLEOTIDE SEQUENCE</scope>
    <source>
        <strain evidence="6">GL11</strain>
    </source>
</reference>
<feature type="transmembrane region" description="Helical" evidence="5">
    <location>
        <begin position="178"/>
        <end position="198"/>
    </location>
</feature>
<feature type="transmembrane region" description="Helical" evidence="5">
    <location>
        <begin position="210"/>
        <end position="237"/>
    </location>
</feature>
<dbReference type="GO" id="GO:0016020">
    <property type="term" value="C:membrane"/>
    <property type="evidence" value="ECO:0007669"/>
    <property type="project" value="UniProtKB-SubCell"/>
</dbReference>
<feature type="transmembrane region" description="Helical" evidence="5">
    <location>
        <begin position="92"/>
        <end position="111"/>
    </location>
</feature>
<dbReference type="PANTHER" id="PTHR10924">
    <property type="entry name" value="MAJOR FACILITATOR SUPERFAMILY PROTEIN-RELATED"/>
    <property type="match status" value="1"/>
</dbReference>
<dbReference type="OrthoDB" id="422206at2759"/>
<organism evidence="6 7">
    <name type="scientific">Rhizopus oryzae</name>
    <name type="common">Mucormycosis agent</name>
    <name type="synonym">Rhizopus arrhizus var. delemar</name>
    <dbReference type="NCBI Taxonomy" id="64495"/>
    <lineage>
        <taxon>Eukaryota</taxon>
        <taxon>Fungi</taxon>
        <taxon>Fungi incertae sedis</taxon>
        <taxon>Mucoromycota</taxon>
        <taxon>Mucoromycotina</taxon>
        <taxon>Mucoromycetes</taxon>
        <taxon>Mucorales</taxon>
        <taxon>Mucorineae</taxon>
        <taxon>Rhizopodaceae</taxon>
        <taxon>Rhizopus</taxon>
    </lineage>
</organism>
<dbReference type="SUPFAM" id="SSF103473">
    <property type="entry name" value="MFS general substrate transporter"/>
    <property type="match status" value="1"/>
</dbReference>
<evidence type="ECO:0000256" key="4">
    <source>
        <dbReference type="ARBA" id="ARBA00023136"/>
    </source>
</evidence>
<feature type="transmembrane region" description="Helical" evidence="5">
    <location>
        <begin position="20"/>
        <end position="40"/>
    </location>
</feature>
<dbReference type="InterPro" id="IPR011701">
    <property type="entry name" value="MFS"/>
</dbReference>
<feature type="transmembrane region" description="Helical" evidence="5">
    <location>
        <begin position="140"/>
        <end position="166"/>
    </location>
</feature>
<dbReference type="Pfam" id="PF07690">
    <property type="entry name" value="MFS_1"/>
    <property type="match status" value="1"/>
</dbReference>
<feature type="transmembrane region" description="Helical" evidence="5">
    <location>
        <begin position="60"/>
        <end position="80"/>
    </location>
</feature>
<gene>
    <name evidence="6" type="ORF">G6F64_007752</name>
</gene>
<evidence type="ECO:0000313" key="7">
    <source>
        <dbReference type="Proteomes" id="UP000716291"/>
    </source>
</evidence>
<feature type="transmembrane region" description="Helical" evidence="5">
    <location>
        <begin position="302"/>
        <end position="320"/>
    </location>
</feature>
<sequence length="341" mass="36670">MNAIAGGMRWLGAMPSISGFAVLFLGQTMAAVAQVFIFSVPPQLAVAWFPEDEINIATSIAISANSLGVGVGFALTPLVVKSSTSKIDIPNLLLIQFIICLASLVMIWIAFQKRPSYEKHTPSDMDTSEQSVHLLRQKDFIYILASFGIIMGGQCAIATLLAQIIIPPLHVDETFIGLLGSAMLFSGSLASILAGYYLDKTLKYRELSRSLSLIIALTLVGLLVSVEIGSLAGVVIACMGFDLASYAFFPAIIQFTGELFYPINKIIPTGYLISAGNIGGVLLVALMSWAEDTNNVFSMRLPLAYLTIAMLASTFMMYQVKGALHRIAQKQPIIQCTAALS</sequence>
<comment type="caution">
    <text evidence="6">The sequence shown here is derived from an EMBL/GenBank/DDBJ whole genome shotgun (WGS) entry which is preliminary data.</text>
</comment>
<comment type="subcellular location">
    <subcellularLocation>
        <location evidence="1">Membrane</location>
        <topology evidence="1">Multi-pass membrane protein</topology>
    </subcellularLocation>
</comment>
<evidence type="ECO:0000256" key="2">
    <source>
        <dbReference type="ARBA" id="ARBA00022692"/>
    </source>
</evidence>
<keyword evidence="4 5" id="KW-0472">Membrane</keyword>
<accession>A0A9P7BQX3</accession>
<dbReference type="EMBL" id="JAANQT010001177">
    <property type="protein sequence ID" value="KAG1306236.1"/>
    <property type="molecule type" value="Genomic_DNA"/>
</dbReference>
<keyword evidence="2 5" id="KW-0812">Transmembrane</keyword>
<feature type="transmembrane region" description="Helical" evidence="5">
    <location>
        <begin position="270"/>
        <end position="290"/>
    </location>
</feature>
<dbReference type="InterPro" id="IPR049680">
    <property type="entry name" value="FLVCR1-2_SLC49-like"/>
</dbReference>
<dbReference type="Proteomes" id="UP000716291">
    <property type="component" value="Unassembled WGS sequence"/>
</dbReference>
<keyword evidence="7" id="KW-1185">Reference proteome</keyword>
<evidence type="ECO:0008006" key="8">
    <source>
        <dbReference type="Google" id="ProtNLM"/>
    </source>
</evidence>
<dbReference type="GO" id="GO:0020037">
    <property type="term" value="F:heme binding"/>
    <property type="evidence" value="ECO:0007669"/>
    <property type="project" value="TreeGrafter"/>
</dbReference>
<name>A0A9P7BQX3_RHIOR</name>
<dbReference type="AlphaFoldDB" id="A0A9P7BQX3"/>
<keyword evidence="3 5" id="KW-1133">Transmembrane helix</keyword>
<dbReference type="InterPro" id="IPR036259">
    <property type="entry name" value="MFS_trans_sf"/>
</dbReference>
<protein>
    <recommendedName>
        <fullName evidence="8">Major facilitator superfamily (MFS) profile domain-containing protein</fullName>
    </recommendedName>
</protein>
<evidence type="ECO:0000256" key="1">
    <source>
        <dbReference type="ARBA" id="ARBA00004141"/>
    </source>
</evidence>
<dbReference type="GO" id="GO:0015232">
    <property type="term" value="F:heme transmembrane transporter activity"/>
    <property type="evidence" value="ECO:0007669"/>
    <property type="project" value="TreeGrafter"/>
</dbReference>
<dbReference type="GO" id="GO:0097037">
    <property type="term" value="P:heme export"/>
    <property type="evidence" value="ECO:0007669"/>
    <property type="project" value="TreeGrafter"/>
</dbReference>
<dbReference type="PANTHER" id="PTHR10924:SF4">
    <property type="entry name" value="GH15861P"/>
    <property type="match status" value="1"/>
</dbReference>
<proteinExistence type="predicted"/>
<dbReference type="Gene3D" id="1.20.1250.20">
    <property type="entry name" value="MFS general substrate transporter like domains"/>
    <property type="match status" value="2"/>
</dbReference>
<evidence type="ECO:0000313" key="6">
    <source>
        <dbReference type="EMBL" id="KAG1306236.1"/>
    </source>
</evidence>
<evidence type="ECO:0000256" key="3">
    <source>
        <dbReference type="ARBA" id="ARBA00022989"/>
    </source>
</evidence>